<accession>A0ABR4B381</accession>
<dbReference type="PANTHER" id="PTHR47691">
    <property type="entry name" value="REGULATOR-RELATED"/>
    <property type="match status" value="1"/>
</dbReference>
<dbReference type="Pfam" id="PF17107">
    <property type="entry name" value="SesA"/>
    <property type="match status" value="1"/>
</dbReference>
<comment type="caution">
    <text evidence="2">The sequence shown here is derived from an EMBL/GenBank/DDBJ whole genome shotgun (WGS) entry which is preliminary data.</text>
</comment>
<gene>
    <name evidence="2" type="ORF">ABVK25_007506</name>
</gene>
<protein>
    <recommendedName>
        <fullName evidence="1">NACHT-NTPase and P-loop NTPases N-terminal domain-containing protein</fullName>
    </recommendedName>
</protein>
<dbReference type="Proteomes" id="UP001590951">
    <property type="component" value="Unassembled WGS sequence"/>
</dbReference>
<sequence length="295" mass="32068">MAEAAAIVGLVASIASLVDLSAKVVSRLHEFISKSADVPESFRSLWIRLPLLTATLQHIQSQAEASCVPDDVTKALKAIVDNTSEQVSTIQICLSKVLPSDSASRLERALKALKSLAKEDQVQQALEKIHKNNDIVILYQTTRHVDTGDRILEELWKLNLAPPASSKSFGVCLGGAPQIAADTFIGRTSELQQLHDWLSPKSQPSRQRTVSIVGIGGMGKTQLSLAYVRECADDYSSVFWINAKDETSVRRSMADLGAVVFMSPLILQHKVRITRSSRSIGSDGGSQRLGMTNGF</sequence>
<evidence type="ECO:0000313" key="2">
    <source>
        <dbReference type="EMBL" id="KAL2052347.1"/>
    </source>
</evidence>
<proteinExistence type="predicted"/>
<organism evidence="2 3">
    <name type="scientific">Lepraria finkii</name>
    <dbReference type="NCBI Taxonomy" id="1340010"/>
    <lineage>
        <taxon>Eukaryota</taxon>
        <taxon>Fungi</taxon>
        <taxon>Dikarya</taxon>
        <taxon>Ascomycota</taxon>
        <taxon>Pezizomycotina</taxon>
        <taxon>Lecanoromycetes</taxon>
        <taxon>OSLEUM clade</taxon>
        <taxon>Lecanoromycetidae</taxon>
        <taxon>Lecanorales</taxon>
        <taxon>Lecanorineae</taxon>
        <taxon>Stereocaulaceae</taxon>
        <taxon>Lepraria</taxon>
    </lineage>
</organism>
<dbReference type="PANTHER" id="PTHR47691:SF3">
    <property type="entry name" value="HTH-TYPE TRANSCRIPTIONAL REGULATOR RV0890C-RELATED"/>
    <property type="match status" value="1"/>
</dbReference>
<feature type="domain" description="NACHT-NTPase and P-loop NTPases N-terminal" evidence="1">
    <location>
        <begin position="11"/>
        <end position="132"/>
    </location>
</feature>
<dbReference type="SUPFAM" id="SSF52540">
    <property type="entry name" value="P-loop containing nucleoside triphosphate hydrolases"/>
    <property type="match status" value="1"/>
</dbReference>
<dbReference type="InterPro" id="IPR027417">
    <property type="entry name" value="P-loop_NTPase"/>
</dbReference>
<keyword evidence="3" id="KW-1185">Reference proteome</keyword>
<dbReference type="EMBL" id="JBHFEH010000028">
    <property type="protein sequence ID" value="KAL2052347.1"/>
    <property type="molecule type" value="Genomic_DNA"/>
</dbReference>
<name>A0ABR4B381_9LECA</name>
<evidence type="ECO:0000313" key="3">
    <source>
        <dbReference type="Proteomes" id="UP001590951"/>
    </source>
</evidence>
<dbReference type="InterPro" id="IPR031352">
    <property type="entry name" value="SesA"/>
</dbReference>
<evidence type="ECO:0000259" key="1">
    <source>
        <dbReference type="Pfam" id="PF17107"/>
    </source>
</evidence>
<dbReference type="Gene3D" id="3.40.50.300">
    <property type="entry name" value="P-loop containing nucleotide triphosphate hydrolases"/>
    <property type="match status" value="1"/>
</dbReference>
<reference evidence="2 3" key="1">
    <citation type="submission" date="2024-09" db="EMBL/GenBank/DDBJ databases">
        <title>Rethinking Asexuality: The Enigmatic Case of Functional Sexual Genes in Lepraria (Stereocaulaceae).</title>
        <authorList>
            <person name="Doellman M."/>
            <person name="Sun Y."/>
            <person name="Barcenas-Pena A."/>
            <person name="Lumbsch H.T."/>
            <person name="Grewe F."/>
        </authorList>
    </citation>
    <scope>NUCLEOTIDE SEQUENCE [LARGE SCALE GENOMIC DNA]</scope>
    <source>
        <strain evidence="2 3">Grewe 0041</strain>
    </source>
</reference>